<accession>A0ABY1M1R2</accession>
<dbReference type="RefSeq" id="WP_016314431.1">
    <property type="nucleotide sequence ID" value="NZ_FXAE01000050.1"/>
</dbReference>
<evidence type="ECO:0008006" key="4">
    <source>
        <dbReference type="Google" id="ProtNLM"/>
    </source>
</evidence>
<keyword evidence="3" id="KW-1185">Reference proteome</keyword>
<keyword evidence="1" id="KW-0732">Signal</keyword>
<proteinExistence type="predicted"/>
<dbReference type="EMBL" id="FXAE01000050">
    <property type="protein sequence ID" value="SMF55891.1"/>
    <property type="molecule type" value="Genomic_DNA"/>
</dbReference>
<feature type="chain" id="PRO_5046209848" description="Lipoprotein" evidence="1">
    <location>
        <begin position="22"/>
        <end position="188"/>
    </location>
</feature>
<dbReference type="Proteomes" id="UP000192939">
    <property type="component" value="Unassembled WGS sequence"/>
</dbReference>
<comment type="caution">
    <text evidence="2">The sequence shown here is derived from an EMBL/GenBank/DDBJ whole genome shotgun (WGS) entry which is preliminary data.</text>
</comment>
<protein>
    <recommendedName>
        <fullName evidence="4">Lipoprotein</fullName>
    </recommendedName>
</protein>
<evidence type="ECO:0000313" key="3">
    <source>
        <dbReference type="Proteomes" id="UP000192939"/>
    </source>
</evidence>
<dbReference type="GeneID" id="43347299"/>
<feature type="signal peptide" evidence="1">
    <location>
        <begin position="1"/>
        <end position="21"/>
    </location>
</feature>
<reference evidence="2 3" key="1">
    <citation type="submission" date="2017-04" db="EMBL/GenBank/DDBJ databases">
        <authorList>
            <person name="Varghese N."/>
            <person name="Submissions S."/>
        </authorList>
    </citation>
    <scope>NUCLEOTIDE SEQUENCE [LARGE SCALE GENOMIC DNA]</scope>
    <source>
        <strain evidence="2 3">J12</strain>
    </source>
</reference>
<sequence length="188" mass="20958">MKKIVLLVFSLALLITVTACSGDNNSAKAGGEGNPVEVKANNQDINPVIISKNVEKSDYSNMTPFQSIMENNVADLPYVKLGETIQIKFQDQTTEPGSYELIDYILTEEGKMKYKIPEFSRLELKFDHGTASFVLKENMLAYASSDSKDYEPGAVLRGFRLLCSWDHDIQEVAFVIRTDAFSENGLTN</sequence>
<name>A0ABY1M1R2_9BACL</name>
<gene>
    <name evidence="2" type="ORF">SAMN02744124_03697</name>
</gene>
<evidence type="ECO:0000256" key="1">
    <source>
        <dbReference type="SAM" id="SignalP"/>
    </source>
</evidence>
<organism evidence="2 3">
    <name type="scientific">Paenibacillus barengoltzii J12</name>
    <dbReference type="NCBI Taxonomy" id="935846"/>
    <lineage>
        <taxon>Bacteria</taxon>
        <taxon>Bacillati</taxon>
        <taxon>Bacillota</taxon>
        <taxon>Bacilli</taxon>
        <taxon>Bacillales</taxon>
        <taxon>Paenibacillaceae</taxon>
        <taxon>Paenibacillus</taxon>
    </lineage>
</organism>
<dbReference type="PROSITE" id="PS51257">
    <property type="entry name" value="PROKAR_LIPOPROTEIN"/>
    <property type="match status" value="1"/>
</dbReference>
<evidence type="ECO:0000313" key="2">
    <source>
        <dbReference type="EMBL" id="SMF55891.1"/>
    </source>
</evidence>